<dbReference type="STRING" id="460384.SAMN05216313_1158"/>
<dbReference type="EMBL" id="FOIM01000015">
    <property type="protein sequence ID" value="SET80081.1"/>
    <property type="molecule type" value="Genomic_DNA"/>
</dbReference>
<name>A0A1I0H8T7_9FIRM</name>
<dbReference type="CDD" id="cd00093">
    <property type="entry name" value="HTH_XRE"/>
    <property type="match status" value="1"/>
</dbReference>
<proteinExistence type="predicted"/>
<dbReference type="GO" id="GO:0003677">
    <property type="term" value="F:DNA binding"/>
    <property type="evidence" value="ECO:0007669"/>
    <property type="project" value="InterPro"/>
</dbReference>
<accession>A0A1I0H8T7</accession>
<dbReference type="SMART" id="SM00530">
    <property type="entry name" value="HTH_XRE"/>
    <property type="match status" value="1"/>
</dbReference>
<protein>
    <submittedName>
        <fullName evidence="2">Transcriptional regulator, contains XRE-family HTH domain</fullName>
    </submittedName>
</protein>
<dbReference type="SUPFAM" id="SSF47413">
    <property type="entry name" value="lambda repressor-like DNA-binding domains"/>
    <property type="match status" value="1"/>
</dbReference>
<dbReference type="PROSITE" id="PS50943">
    <property type="entry name" value="HTH_CROC1"/>
    <property type="match status" value="1"/>
</dbReference>
<evidence type="ECO:0000259" key="1">
    <source>
        <dbReference type="PROSITE" id="PS50943"/>
    </source>
</evidence>
<reference evidence="3" key="1">
    <citation type="submission" date="2016-10" db="EMBL/GenBank/DDBJ databases">
        <authorList>
            <person name="Varghese N."/>
            <person name="Submissions S."/>
        </authorList>
    </citation>
    <scope>NUCLEOTIDE SEQUENCE [LARGE SCALE GENOMIC DNA]</scope>
    <source>
        <strain evidence="3">NLAE-zl-G277</strain>
    </source>
</reference>
<dbReference type="RefSeq" id="WP_278336499.1">
    <property type="nucleotide sequence ID" value="NZ_FOIM01000015.1"/>
</dbReference>
<evidence type="ECO:0000313" key="3">
    <source>
        <dbReference type="Proteomes" id="UP000198508"/>
    </source>
</evidence>
<dbReference type="Gene3D" id="1.10.260.40">
    <property type="entry name" value="lambda repressor-like DNA-binding domains"/>
    <property type="match status" value="1"/>
</dbReference>
<dbReference type="Proteomes" id="UP000198508">
    <property type="component" value="Unassembled WGS sequence"/>
</dbReference>
<gene>
    <name evidence="2" type="ORF">SAMN05216313_1158</name>
</gene>
<keyword evidence="3" id="KW-1185">Reference proteome</keyword>
<sequence>MIELGKKIKMVREYNDLSQEELGAVVQKTKSTIGRYEKGLMEIPAKVIIDLCNYYQLSLDAFVESDYYASHQHNLEKNVSLRKGALAALDPQQLVNYFNLLPDSAKATIFAYMEIEVATRSSQDMMLPSSEFYKKPPMFGYIAVYYYNFLSEHARNKVLSYMEIEILASESAARQE</sequence>
<dbReference type="Pfam" id="PF01381">
    <property type="entry name" value="HTH_3"/>
    <property type="match status" value="1"/>
</dbReference>
<dbReference type="InterPro" id="IPR010982">
    <property type="entry name" value="Lambda_DNA-bd_dom_sf"/>
</dbReference>
<feature type="domain" description="HTH cro/C1-type" evidence="1">
    <location>
        <begin position="8"/>
        <end position="62"/>
    </location>
</feature>
<dbReference type="AlphaFoldDB" id="A0A1I0H8T7"/>
<dbReference type="InterPro" id="IPR001387">
    <property type="entry name" value="Cro/C1-type_HTH"/>
</dbReference>
<evidence type="ECO:0000313" key="2">
    <source>
        <dbReference type="EMBL" id="SET80081.1"/>
    </source>
</evidence>
<organism evidence="2 3">
    <name type="scientific">Enterocloster lavalensis</name>
    <dbReference type="NCBI Taxonomy" id="460384"/>
    <lineage>
        <taxon>Bacteria</taxon>
        <taxon>Bacillati</taxon>
        <taxon>Bacillota</taxon>
        <taxon>Clostridia</taxon>
        <taxon>Lachnospirales</taxon>
        <taxon>Lachnospiraceae</taxon>
        <taxon>Enterocloster</taxon>
    </lineage>
</organism>